<evidence type="ECO:0000256" key="14">
    <source>
        <dbReference type="ARBA" id="ARBA00049007"/>
    </source>
</evidence>
<gene>
    <name evidence="17" type="ORF">DJ66_1271</name>
</gene>
<dbReference type="NCBIfam" id="TIGR01365">
    <property type="entry name" value="serC_2"/>
    <property type="match status" value="1"/>
</dbReference>
<name>A0A094ZZ67_9HYPH</name>
<dbReference type="PANTHER" id="PTHR21152">
    <property type="entry name" value="AMINOTRANSFERASE CLASS V"/>
    <property type="match status" value="1"/>
</dbReference>
<evidence type="ECO:0000256" key="8">
    <source>
        <dbReference type="ARBA" id="ARBA00022679"/>
    </source>
</evidence>
<dbReference type="EC" id="2.6.1.52" evidence="4"/>
<organism evidence="17 18">
    <name type="scientific">Candidatus Liberibacter solanacearum</name>
    <dbReference type="NCBI Taxonomy" id="556287"/>
    <lineage>
        <taxon>Bacteria</taxon>
        <taxon>Pseudomonadati</taxon>
        <taxon>Pseudomonadota</taxon>
        <taxon>Alphaproteobacteria</taxon>
        <taxon>Hyphomicrobiales</taxon>
        <taxon>Rhizobiaceae</taxon>
        <taxon>Liberibacter</taxon>
    </lineage>
</organism>
<dbReference type="InterPro" id="IPR015421">
    <property type="entry name" value="PyrdxlP-dep_Trfase_major"/>
</dbReference>
<dbReference type="InterPro" id="IPR020578">
    <property type="entry name" value="Aminotrans_V_PyrdxlP_BS"/>
</dbReference>
<sequence length="391" mass="43709">MSHICKPKSKPMRPFFSSGPCVKRPGWSLSVLEGALLGRSHRCTLGKERIKRAIDLTREVLEVPESYRIAIVPASDTGAVEMALWSLLGSRGVDVLAWESFGLGWMSDIRQLALQDVREFTAPYGELSDFSKVDFDRDVVFVWNGTTSGVCVPDVEFIPENREGLVICDATSAVFARHIDFKKLDVLTFSAQKVLGGEAGFGVIILSPRSIERLENYVPSWPLPKIFRMTKGGKVMEGLFSGETINTPSLLCIEDYIDALVWVKEMGGLSASITHCNENAAVLFQFIKENDWVENLAIDSKNRSNTSICMRIVDSDIVSFDRNTQASFCKSMVSFLEKESVAYDIASYRDAPFGLRVWVGATVEKEDLVSLCDWLKWAFYFQKSAFLRAIS</sequence>
<keyword evidence="5" id="KW-0963">Cytoplasm</keyword>
<evidence type="ECO:0000256" key="1">
    <source>
        <dbReference type="ARBA" id="ARBA00001933"/>
    </source>
</evidence>
<dbReference type="GO" id="GO:0004760">
    <property type="term" value="F:L-serine-pyruvate transaminase activity"/>
    <property type="evidence" value="ECO:0007669"/>
    <property type="project" value="TreeGrafter"/>
</dbReference>
<protein>
    <recommendedName>
        <fullName evidence="4">phosphoserine transaminase</fullName>
        <ecNumber evidence="4">2.6.1.52</ecNumber>
    </recommendedName>
    <alternativeName>
        <fullName evidence="12">Phosphohydroxythreonine aminotransferase</fullName>
    </alternativeName>
</protein>
<dbReference type="PIRSF" id="PIRSF000525">
    <property type="entry name" value="SerC"/>
    <property type="match status" value="1"/>
</dbReference>
<keyword evidence="18" id="KW-1185">Reference proteome</keyword>
<keyword evidence="7" id="KW-0028">Amino-acid biosynthesis</keyword>
<evidence type="ECO:0000256" key="12">
    <source>
        <dbReference type="ARBA" id="ARBA00031421"/>
    </source>
</evidence>
<dbReference type="GO" id="GO:0004648">
    <property type="term" value="F:O-phospho-L-serine:2-oxoglutarate aminotransferase activity"/>
    <property type="evidence" value="ECO:0007669"/>
    <property type="project" value="UniProtKB-EC"/>
</dbReference>
<dbReference type="Proteomes" id="UP000033731">
    <property type="component" value="Unassembled WGS sequence"/>
</dbReference>
<evidence type="ECO:0000256" key="3">
    <source>
        <dbReference type="ARBA" id="ARBA00006904"/>
    </source>
</evidence>
<dbReference type="Pfam" id="PF00266">
    <property type="entry name" value="Aminotran_5"/>
    <property type="match status" value="1"/>
</dbReference>
<dbReference type="RefSeq" id="WP_034442900.1">
    <property type="nucleotide sequence ID" value="NZ_JMTK01000005.1"/>
</dbReference>
<keyword evidence="11" id="KW-0718">Serine biosynthesis</keyword>
<dbReference type="UniPathway" id="UPA00135">
    <property type="reaction ID" value="UER00197"/>
</dbReference>
<proteinExistence type="inferred from homology"/>
<dbReference type="PROSITE" id="PS00595">
    <property type="entry name" value="AA_TRANSFER_CLASS_5"/>
    <property type="match status" value="1"/>
</dbReference>
<dbReference type="PATRIC" id="fig|556287.9.peg.1286"/>
<comment type="similarity">
    <text evidence="3">Belongs to the class-V pyridoxal-phosphate-dependent aminotransferase family. SerC subfamily.</text>
</comment>
<keyword evidence="6 17" id="KW-0032">Aminotransferase</keyword>
<evidence type="ECO:0000256" key="10">
    <source>
        <dbReference type="ARBA" id="ARBA00023096"/>
    </source>
</evidence>
<dbReference type="CDD" id="cd01494">
    <property type="entry name" value="AAT_I"/>
    <property type="match status" value="1"/>
</dbReference>
<dbReference type="InterPro" id="IPR015424">
    <property type="entry name" value="PyrdxlP-dep_Trfase"/>
</dbReference>
<keyword evidence="8 17" id="KW-0808">Transferase</keyword>
<evidence type="ECO:0000256" key="9">
    <source>
        <dbReference type="ARBA" id="ARBA00022898"/>
    </source>
</evidence>
<comment type="catalytic activity">
    <reaction evidence="14">
        <text>O-phospho-L-serine + 2-oxoglutarate = 3-phosphooxypyruvate + L-glutamate</text>
        <dbReference type="Rhea" id="RHEA:14329"/>
        <dbReference type="ChEBI" id="CHEBI:16810"/>
        <dbReference type="ChEBI" id="CHEBI:18110"/>
        <dbReference type="ChEBI" id="CHEBI:29985"/>
        <dbReference type="ChEBI" id="CHEBI:57524"/>
        <dbReference type="EC" id="2.6.1.52"/>
    </reaction>
</comment>
<comment type="pathway">
    <text evidence="2">Amino-acid biosynthesis; L-serine biosynthesis; L-serine from 3-phospho-D-glycerate: step 2/3.</text>
</comment>
<comment type="caution">
    <text evidence="17">The sequence shown here is derived from an EMBL/GenBank/DDBJ whole genome shotgun (WGS) entry which is preliminary data.</text>
</comment>
<dbReference type="SUPFAM" id="SSF53383">
    <property type="entry name" value="PLP-dependent transferases"/>
    <property type="match status" value="1"/>
</dbReference>
<dbReference type="InterPro" id="IPR022278">
    <property type="entry name" value="Pser_aminoTfrase"/>
</dbReference>
<feature type="domain" description="Aminotransferase class V" evidence="16">
    <location>
        <begin position="139"/>
        <end position="315"/>
    </location>
</feature>
<dbReference type="EMBL" id="JMTK01000005">
    <property type="protein sequence ID" value="KJZ81375.1"/>
    <property type="molecule type" value="Genomic_DNA"/>
</dbReference>
<keyword evidence="9" id="KW-0663">Pyridoxal phosphate</keyword>
<dbReference type="InterPro" id="IPR015422">
    <property type="entry name" value="PyrdxlP-dep_Trfase_small"/>
</dbReference>
<evidence type="ECO:0000256" key="2">
    <source>
        <dbReference type="ARBA" id="ARBA00005099"/>
    </source>
</evidence>
<dbReference type="Gene3D" id="3.90.1150.10">
    <property type="entry name" value="Aspartate Aminotransferase, domain 1"/>
    <property type="match status" value="1"/>
</dbReference>
<evidence type="ECO:0000256" key="13">
    <source>
        <dbReference type="ARBA" id="ARBA00047630"/>
    </source>
</evidence>
<evidence type="ECO:0000256" key="11">
    <source>
        <dbReference type="ARBA" id="ARBA00023299"/>
    </source>
</evidence>
<dbReference type="GO" id="GO:0008615">
    <property type="term" value="P:pyridoxine biosynthetic process"/>
    <property type="evidence" value="ECO:0007669"/>
    <property type="project" value="UniProtKB-KW"/>
</dbReference>
<keyword evidence="10" id="KW-0664">Pyridoxine biosynthesis</keyword>
<evidence type="ECO:0000256" key="4">
    <source>
        <dbReference type="ARBA" id="ARBA00013030"/>
    </source>
</evidence>
<evidence type="ECO:0000256" key="5">
    <source>
        <dbReference type="ARBA" id="ARBA00022490"/>
    </source>
</evidence>
<evidence type="ECO:0000256" key="6">
    <source>
        <dbReference type="ARBA" id="ARBA00022576"/>
    </source>
</evidence>
<accession>A0A094ZZ67</accession>
<evidence type="ECO:0000259" key="16">
    <source>
        <dbReference type="Pfam" id="PF00266"/>
    </source>
</evidence>
<dbReference type="GO" id="GO:0006564">
    <property type="term" value="P:L-serine biosynthetic process"/>
    <property type="evidence" value="ECO:0007669"/>
    <property type="project" value="UniProtKB-KW"/>
</dbReference>
<dbReference type="AlphaFoldDB" id="A0A094ZZ67"/>
<evidence type="ECO:0000313" key="17">
    <source>
        <dbReference type="EMBL" id="KJZ81375.1"/>
    </source>
</evidence>
<evidence type="ECO:0000256" key="7">
    <source>
        <dbReference type="ARBA" id="ARBA00022605"/>
    </source>
</evidence>
<reference evidence="17 18" key="1">
    <citation type="journal article" date="2015" name="Phytopathology">
        <title>Genomes of Candidatus Liberibacter solanacearum haplotype A from New Zealand and the USA suggest significant genome plasticity in the species.</title>
        <authorList>
            <person name="Thompson S.M."/>
            <person name="Johnson C.P."/>
            <person name="Lu A.Y."/>
            <person name="Frampton R.A."/>
            <person name="Sullivan K.L."/>
            <person name="Fiers M.W."/>
            <person name="Crowhurst R.N."/>
            <person name="Pitman A.R."/>
            <person name="Scott I."/>
            <person name="Gudmestad N.C."/>
            <person name="Smith G.R."/>
        </authorList>
    </citation>
    <scope>NUCLEOTIDE SEQUENCE [LARGE SCALE GENOMIC DNA]</scope>
    <source>
        <strain evidence="17 18">LsoNZ1</strain>
    </source>
</reference>
<dbReference type="GO" id="GO:0008453">
    <property type="term" value="F:alanine-glyoxylate transaminase activity"/>
    <property type="evidence" value="ECO:0007669"/>
    <property type="project" value="TreeGrafter"/>
</dbReference>
<dbReference type="PANTHER" id="PTHR21152:SF40">
    <property type="entry name" value="ALANINE--GLYOXYLATE AMINOTRANSFERASE"/>
    <property type="match status" value="1"/>
</dbReference>
<comment type="catalytic activity">
    <reaction evidence="13">
        <text>4-(phosphooxy)-L-threonine + 2-oxoglutarate = (R)-3-hydroxy-2-oxo-4-phosphooxybutanoate + L-glutamate</text>
        <dbReference type="Rhea" id="RHEA:16573"/>
        <dbReference type="ChEBI" id="CHEBI:16810"/>
        <dbReference type="ChEBI" id="CHEBI:29985"/>
        <dbReference type="ChEBI" id="CHEBI:58452"/>
        <dbReference type="ChEBI" id="CHEBI:58538"/>
        <dbReference type="EC" id="2.6.1.52"/>
    </reaction>
</comment>
<comment type="cofactor">
    <cofactor evidence="1 15">
        <name>pyridoxal 5'-phosphate</name>
        <dbReference type="ChEBI" id="CHEBI:597326"/>
    </cofactor>
</comment>
<dbReference type="NCBIfam" id="NF002841">
    <property type="entry name" value="PRK03080.1-2"/>
    <property type="match status" value="1"/>
</dbReference>
<evidence type="ECO:0000313" key="18">
    <source>
        <dbReference type="Proteomes" id="UP000033731"/>
    </source>
</evidence>
<dbReference type="Gene3D" id="3.40.640.10">
    <property type="entry name" value="Type I PLP-dependent aspartate aminotransferase-like (Major domain)"/>
    <property type="match status" value="1"/>
</dbReference>
<evidence type="ECO:0000256" key="15">
    <source>
        <dbReference type="RuleBase" id="RU004504"/>
    </source>
</evidence>
<dbReference type="InterPro" id="IPR000192">
    <property type="entry name" value="Aminotrans_V_dom"/>
</dbReference>
<dbReference type="InterPro" id="IPR006271">
    <property type="entry name" value="Pser_aminoTfrase_methanosarc"/>
</dbReference>
<dbReference type="GO" id="GO:0019265">
    <property type="term" value="P:glycine biosynthetic process, by transamination of glyoxylate"/>
    <property type="evidence" value="ECO:0007669"/>
    <property type="project" value="TreeGrafter"/>
</dbReference>